<comment type="caution">
    <text evidence="2">The sequence shown here is derived from an EMBL/GenBank/DDBJ whole genome shotgun (WGS) entry which is preliminary data.</text>
</comment>
<dbReference type="EMBL" id="JAGMVJ010000020">
    <property type="protein sequence ID" value="KAH7075190.1"/>
    <property type="molecule type" value="Genomic_DNA"/>
</dbReference>
<dbReference type="InterPro" id="IPR010730">
    <property type="entry name" value="HET"/>
</dbReference>
<dbReference type="PANTHER" id="PTHR33112">
    <property type="entry name" value="DOMAIN PROTEIN, PUTATIVE-RELATED"/>
    <property type="match status" value="1"/>
</dbReference>
<sequence length="751" mass="84655">MSTVKDLARRAKKRLRSLKGSQSLEVPISTEGAEGSNLMPEEFCASCRELSIEMQKAIAWRTTGRESKCLVFTPRTMYPGSECALCNFLGFMSGPFKNLIGGDMHELEVLLEFQEEDAAYTFSPGLFFVYLQQHGSSDDLVKYRTLIPVLETRIAAEPAPPYRPLRPVTMDFDLFRAWISHCAQTHDDLCSLSSGSLPSVPNFKLIDCETTQVVEGSLSWRYVALSYVWGSTSAGLAQISSGSFPKTVQDSMIVARELGFKYIWVDKYCIDQGNAVEVHQQVSRMNSIYRCANLTIIAAAGAGSQYGLPGVQPGSRDPQPRLVMHGTTWVSVLSHPGRVVRESKWSKRAWTYQEGFFSRRRLIFTEEQVIFQCNSASCCELSDPDPNAALYSGLLDQSTNMIGQHYMDSIPWGKDLFRSREVVITYPENDWLLLDRIEEYSHRELSFQEDALNAVGGLFASLNKHGAHAPVGALTAMAPYQYWGIPLGLFAYMHTTEQPDLEKTIRDLTEEEKLYAVLGCGLSWILKELGFGQVPSAIRREGFPSWSWAGWIAPVTWRKVLSLKWLRRDIPAAIWVYTIDHRYERLTTAVVYNLLSANAPEASLYTGRLAVEADIIDVNLGYFPDILLGVFAVVADVDTRSNPYHELESCQLVWPVRLTVNGEEGTTLHTFLWTARLHCLVMFGHYGLIVRTNDGVSERLGIVELDARGLMSKWKESSYCGFEEWDGWSPPHKERCLAKRFPIRKGRVLLE</sequence>
<proteinExistence type="predicted"/>
<dbReference type="Proteomes" id="UP000813461">
    <property type="component" value="Unassembled WGS sequence"/>
</dbReference>
<dbReference type="PANTHER" id="PTHR33112:SF1">
    <property type="entry name" value="HETEROKARYON INCOMPATIBILITY DOMAIN-CONTAINING PROTEIN"/>
    <property type="match status" value="1"/>
</dbReference>
<evidence type="ECO:0000313" key="2">
    <source>
        <dbReference type="EMBL" id="KAH7075190.1"/>
    </source>
</evidence>
<reference evidence="2" key="1">
    <citation type="journal article" date="2021" name="Nat. Commun.">
        <title>Genetic determinants of endophytism in the Arabidopsis root mycobiome.</title>
        <authorList>
            <person name="Mesny F."/>
            <person name="Miyauchi S."/>
            <person name="Thiergart T."/>
            <person name="Pickel B."/>
            <person name="Atanasova L."/>
            <person name="Karlsson M."/>
            <person name="Huettel B."/>
            <person name="Barry K.W."/>
            <person name="Haridas S."/>
            <person name="Chen C."/>
            <person name="Bauer D."/>
            <person name="Andreopoulos W."/>
            <person name="Pangilinan J."/>
            <person name="LaButti K."/>
            <person name="Riley R."/>
            <person name="Lipzen A."/>
            <person name="Clum A."/>
            <person name="Drula E."/>
            <person name="Henrissat B."/>
            <person name="Kohler A."/>
            <person name="Grigoriev I.V."/>
            <person name="Martin F.M."/>
            <person name="Hacquard S."/>
        </authorList>
    </citation>
    <scope>NUCLEOTIDE SEQUENCE</scope>
    <source>
        <strain evidence="2">MPI-SDFR-AT-0120</strain>
    </source>
</reference>
<dbReference type="AlphaFoldDB" id="A0A8K0QWD2"/>
<organism evidence="2 3">
    <name type="scientific">Paraphoma chrysanthemicola</name>
    <dbReference type="NCBI Taxonomy" id="798071"/>
    <lineage>
        <taxon>Eukaryota</taxon>
        <taxon>Fungi</taxon>
        <taxon>Dikarya</taxon>
        <taxon>Ascomycota</taxon>
        <taxon>Pezizomycotina</taxon>
        <taxon>Dothideomycetes</taxon>
        <taxon>Pleosporomycetidae</taxon>
        <taxon>Pleosporales</taxon>
        <taxon>Pleosporineae</taxon>
        <taxon>Phaeosphaeriaceae</taxon>
        <taxon>Paraphoma</taxon>
    </lineage>
</organism>
<dbReference type="Pfam" id="PF06985">
    <property type="entry name" value="HET"/>
    <property type="match status" value="1"/>
</dbReference>
<accession>A0A8K0QWD2</accession>
<protein>
    <submittedName>
        <fullName evidence="2">Heterokaryon incompatibility protein-domain-containing protein</fullName>
    </submittedName>
</protein>
<evidence type="ECO:0000259" key="1">
    <source>
        <dbReference type="Pfam" id="PF06985"/>
    </source>
</evidence>
<feature type="domain" description="Heterokaryon incompatibility" evidence="1">
    <location>
        <begin position="222"/>
        <end position="354"/>
    </location>
</feature>
<keyword evidence="3" id="KW-1185">Reference proteome</keyword>
<dbReference type="OrthoDB" id="5428863at2759"/>
<gene>
    <name evidence="2" type="ORF">FB567DRAFT_536325</name>
</gene>
<name>A0A8K0QWD2_9PLEO</name>
<evidence type="ECO:0000313" key="3">
    <source>
        <dbReference type="Proteomes" id="UP000813461"/>
    </source>
</evidence>